<dbReference type="Pfam" id="PF01925">
    <property type="entry name" value="TauE"/>
    <property type="match status" value="1"/>
</dbReference>
<dbReference type="EMBL" id="JACPUR010000027">
    <property type="protein sequence ID" value="MBI3128319.1"/>
    <property type="molecule type" value="Genomic_DNA"/>
</dbReference>
<dbReference type="InterPro" id="IPR052017">
    <property type="entry name" value="TSUP"/>
</dbReference>
<feature type="transmembrane region" description="Helical" evidence="8">
    <location>
        <begin position="131"/>
        <end position="161"/>
    </location>
</feature>
<feature type="transmembrane region" description="Helical" evidence="8">
    <location>
        <begin position="170"/>
        <end position="189"/>
    </location>
</feature>
<keyword evidence="3" id="KW-0813">Transport</keyword>
<keyword evidence="6 8" id="KW-1133">Transmembrane helix</keyword>
<comment type="similarity">
    <text evidence="2 8">Belongs to the 4-toluene sulfonate uptake permease (TSUP) (TC 2.A.102) family.</text>
</comment>
<gene>
    <name evidence="9" type="ORF">HYZ11_11995</name>
</gene>
<comment type="subcellular location">
    <subcellularLocation>
        <location evidence="1 8">Cell membrane</location>
        <topology evidence="1 8">Multi-pass membrane protein</topology>
    </subcellularLocation>
</comment>
<sequence length="249" mass="26973">MHAYTPLEWGIIFAAAFGSGFLIRTFGSGVGIALTPLLTLAFSARFSLGLIAFTSFLTSTAMTRAMWNKWDRRTTWLVFPGAVAGILGGTWLVARLPEGRLRVVIGVLCLIFALNQLYAELARRPPAPPRFPLWLGTVIGGLSGLSSALANSGAVVLALFLHSQNLSKTMLLATLWALYFFVNPVKLLAYWQTSVITGDTLWAGAAGIPFLWLGMRTGAWTHDRLPRRGFNLAILAIALAGSLRLLAAR</sequence>
<keyword evidence="5 8" id="KW-0812">Transmembrane</keyword>
<evidence type="ECO:0000256" key="3">
    <source>
        <dbReference type="ARBA" id="ARBA00022448"/>
    </source>
</evidence>
<evidence type="ECO:0000256" key="8">
    <source>
        <dbReference type="RuleBase" id="RU363041"/>
    </source>
</evidence>
<feature type="transmembrane region" description="Helical" evidence="8">
    <location>
        <begin position="76"/>
        <end position="94"/>
    </location>
</feature>
<evidence type="ECO:0000256" key="2">
    <source>
        <dbReference type="ARBA" id="ARBA00009142"/>
    </source>
</evidence>
<dbReference type="PANTHER" id="PTHR30269:SF37">
    <property type="entry name" value="MEMBRANE TRANSPORTER PROTEIN"/>
    <property type="match status" value="1"/>
</dbReference>
<keyword evidence="7 8" id="KW-0472">Membrane</keyword>
<organism evidence="9 10">
    <name type="scientific">Tectimicrobiota bacterium</name>
    <dbReference type="NCBI Taxonomy" id="2528274"/>
    <lineage>
        <taxon>Bacteria</taxon>
        <taxon>Pseudomonadati</taxon>
        <taxon>Nitrospinota/Tectimicrobiota group</taxon>
        <taxon>Candidatus Tectimicrobiota</taxon>
    </lineage>
</organism>
<reference evidence="9" key="1">
    <citation type="submission" date="2020-07" db="EMBL/GenBank/DDBJ databases">
        <title>Huge and variable diversity of episymbiotic CPR bacteria and DPANN archaea in groundwater ecosystems.</title>
        <authorList>
            <person name="He C.Y."/>
            <person name="Keren R."/>
            <person name="Whittaker M."/>
            <person name="Farag I.F."/>
            <person name="Doudna J."/>
            <person name="Cate J.H.D."/>
            <person name="Banfield J.F."/>
        </authorList>
    </citation>
    <scope>NUCLEOTIDE SEQUENCE</scope>
    <source>
        <strain evidence="9">NC_groundwater_763_Ag_S-0.2um_68_21</strain>
    </source>
</reference>
<dbReference type="InterPro" id="IPR002781">
    <property type="entry name" value="TM_pro_TauE-like"/>
</dbReference>
<accession>A0A932MMI4</accession>
<evidence type="ECO:0000256" key="6">
    <source>
        <dbReference type="ARBA" id="ARBA00022989"/>
    </source>
</evidence>
<feature type="transmembrane region" description="Helical" evidence="8">
    <location>
        <begin position="30"/>
        <end position="56"/>
    </location>
</feature>
<feature type="transmembrane region" description="Helical" evidence="8">
    <location>
        <begin position="101"/>
        <end position="119"/>
    </location>
</feature>
<dbReference type="Proteomes" id="UP000782312">
    <property type="component" value="Unassembled WGS sequence"/>
</dbReference>
<keyword evidence="4 8" id="KW-1003">Cell membrane</keyword>
<dbReference type="GO" id="GO:0005886">
    <property type="term" value="C:plasma membrane"/>
    <property type="evidence" value="ECO:0007669"/>
    <property type="project" value="UniProtKB-SubCell"/>
</dbReference>
<feature type="transmembrane region" description="Helical" evidence="8">
    <location>
        <begin position="6"/>
        <end position="23"/>
    </location>
</feature>
<proteinExistence type="inferred from homology"/>
<protein>
    <recommendedName>
        <fullName evidence="8">Probable membrane transporter protein</fullName>
    </recommendedName>
</protein>
<evidence type="ECO:0000256" key="7">
    <source>
        <dbReference type="ARBA" id="ARBA00023136"/>
    </source>
</evidence>
<dbReference type="PANTHER" id="PTHR30269">
    <property type="entry name" value="TRANSMEMBRANE PROTEIN YFCA"/>
    <property type="match status" value="1"/>
</dbReference>
<feature type="transmembrane region" description="Helical" evidence="8">
    <location>
        <begin position="201"/>
        <end position="218"/>
    </location>
</feature>
<evidence type="ECO:0000313" key="9">
    <source>
        <dbReference type="EMBL" id="MBI3128319.1"/>
    </source>
</evidence>
<feature type="transmembrane region" description="Helical" evidence="8">
    <location>
        <begin position="230"/>
        <end position="247"/>
    </location>
</feature>
<evidence type="ECO:0000256" key="4">
    <source>
        <dbReference type="ARBA" id="ARBA00022475"/>
    </source>
</evidence>
<comment type="caution">
    <text evidence="9">The sequence shown here is derived from an EMBL/GenBank/DDBJ whole genome shotgun (WGS) entry which is preliminary data.</text>
</comment>
<evidence type="ECO:0000256" key="5">
    <source>
        <dbReference type="ARBA" id="ARBA00022692"/>
    </source>
</evidence>
<dbReference type="AlphaFoldDB" id="A0A932MMI4"/>
<name>A0A932MMI4_UNCTE</name>
<evidence type="ECO:0000313" key="10">
    <source>
        <dbReference type="Proteomes" id="UP000782312"/>
    </source>
</evidence>
<evidence type="ECO:0000256" key="1">
    <source>
        <dbReference type="ARBA" id="ARBA00004651"/>
    </source>
</evidence>